<dbReference type="PANTHER" id="PTHR32309:SF31">
    <property type="entry name" value="CAPSULAR EXOPOLYSACCHARIDE FAMILY"/>
    <property type="match status" value="1"/>
</dbReference>
<sequence>MSLIQFLRILAARKSIIFATLIACFLAALVTVQLLPKRYESHNRVLIDITKPDALVGQISPQMMGAYIATQLKLITDVQTAGLVVDSLGWATDPNNQAAFEAAGRPGGDIRDWLAQQIADNTQAKFAEGSSIIEIVYRGTDPANTQAIAQAVREAFLKLNRDQRVNTAQRSAVAYDEQAKRILTEITSAEEQKTAYAKANGIVLNGLTDAESAKLSAMSGVSAMPTAPQMVAGAQVNAQAEMLKQQIAQAKLTLGPNHPTLQALERQLSVAERQSSSGPSMVGGTTRGQVEAAYEAQKARVLAQGDKIDKLNQMQNDIAVKRDQYTKLASMSEQMKAIARAGDSNLEPMGSTNLPDSPVWPNKPLIVGMAAAFGLGLGVVLALFVELFARRVRSEDDLEYATGAPVLATVGQPRPENSASSRLLRLIDRRGAASSDAVAEA</sequence>
<feature type="transmembrane region" description="Helical" evidence="1">
    <location>
        <begin position="365"/>
        <end position="385"/>
    </location>
</feature>
<reference evidence="4" key="1">
    <citation type="journal article" date="2019" name="Int. J. Syst. Evol. Microbiol.">
        <title>The Global Catalogue of Microorganisms (GCM) 10K type strain sequencing project: providing services to taxonomists for standard genome sequencing and annotation.</title>
        <authorList>
            <consortium name="The Broad Institute Genomics Platform"/>
            <consortium name="The Broad Institute Genome Sequencing Center for Infectious Disease"/>
            <person name="Wu L."/>
            <person name="Ma J."/>
        </authorList>
    </citation>
    <scope>NUCLEOTIDE SEQUENCE [LARGE SCALE GENOMIC DNA]</scope>
    <source>
        <strain evidence="4">CGMCC 1.16275</strain>
    </source>
</reference>
<organism evidence="3 4">
    <name type="scientific">Sphingomonas tabacisoli</name>
    <dbReference type="NCBI Taxonomy" id="2249466"/>
    <lineage>
        <taxon>Bacteria</taxon>
        <taxon>Pseudomonadati</taxon>
        <taxon>Pseudomonadota</taxon>
        <taxon>Alphaproteobacteria</taxon>
        <taxon>Sphingomonadales</taxon>
        <taxon>Sphingomonadaceae</taxon>
        <taxon>Sphingomonas</taxon>
    </lineage>
</organism>
<dbReference type="InterPro" id="IPR050445">
    <property type="entry name" value="Bact_polysacc_biosynth/exp"/>
</dbReference>
<feature type="domain" description="Tyrosine-protein kinase G-rich" evidence="2">
    <location>
        <begin position="313"/>
        <end position="384"/>
    </location>
</feature>
<feature type="transmembrane region" description="Helical" evidence="1">
    <location>
        <begin position="16"/>
        <end position="35"/>
    </location>
</feature>
<name>A0ABW4HXE7_9SPHN</name>
<keyword evidence="4" id="KW-1185">Reference proteome</keyword>
<dbReference type="EMBL" id="JBHUDY010000001">
    <property type="protein sequence ID" value="MFD1610313.1"/>
    <property type="molecule type" value="Genomic_DNA"/>
</dbReference>
<gene>
    <name evidence="3" type="ORF">ACFSCW_00700</name>
</gene>
<accession>A0ABW4HXE7</accession>
<keyword evidence="1" id="KW-0472">Membrane</keyword>
<dbReference type="Pfam" id="PF13807">
    <property type="entry name" value="GNVR"/>
    <property type="match status" value="1"/>
</dbReference>
<keyword evidence="1" id="KW-0812">Transmembrane</keyword>
<protein>
    <submittedName>
        <fullName evidence="3">GumC family protein</fullName>
    </submittedName>
</protein>
<evidence type="ECO:0000259" key="2">
    <source>
        <dbReference type="Pfam" id="PF13807"/>
    </source>
</evidence>
<evidence type="ECO:0000256" key="1">
    <source>
        <dbReference type="SAM" id="Phobius"/>
    </source>
</evidence>
<proteinExistence type="predicted"/>
<keyword evidence="1" id="KW-1133">Transmembrane helix</keyword>
<comment type="caution">
    <text evidence="3">The sequence shown here is derived from an EMBL/GenBank/DDBJ whole genome shotgun (WGS) entry which is preliminary data.</text>
</comment>
<evidence type="ECO:0000313" key="4">
    <source>
        <dbReference type="Proteomes" id="UP001597115"/>
    </source>
</evidence>
<dbReference type="PANTHER" id="PTHR32309">
    <property type="entry name" value="TYROSINE-PROTEIN KINASE"/>
    <property type="match status" value="1"/>
</dbReference>
<evidence type="ECO:0000313" key="3">
    <source>
        <dbReference type="EMBL" id="MFD1610313.1"/>
    </source>
</evidence>
<dbReference type="RefSeq" id="WP_380885873.1">
    <property type="nucleotide sequence ID" value="NZ_JBHUDY010000001.1"/>
</dbReference>
<dbReference type="InterPro" id="IPR032807">
    <property type="entry name" value="GNVR"/>
</dbReference>
<dbReference type="Proteomes" id="UP001597115">
    <property type="component" value="Unassembled WGS sequence"/>
</dbReference>